<dbReference type="InterPro" id="IPR045562">
    <property type="entry name" value="RecG_dom3_C"/>
</dbReference>
<dbReference type="PROSITE" id="PS51194">
    <property type="entry name" value="HELICASE_CTER"/>
    <property type="match status" value="1"/>
</dbReference>
<dbReference type="GO" id="GO:0003678">
    <property type="term" value="F:DNA helicase activity"/>
    <property type="evidence" value="ECO:0007669"/>
    <property type="project" value="TreeGrafter"/>
</dbReference>
<evidence type="ECO:0000256" key="5">
    <source>
        <dbReference type="ARBA" id="ARBA00022840"/>
    </source>
</evidence>
<dbReference type="EMBL" id="RZUH01000003">
    <property type="protein sequence ID" value="KAA8828453.1"/>
    <property type="molecule type" value="Genomic_DNA"/>
</dbReference>
<keyword evidence="5" id="KW-0067">ATP-binding</keyword>
<evidence type="ECO:0000313" key="12">
    <source>
        <dbReference type="Proteomes" id="UP000410049"/>
    </source>
</evidence>
<dbReference type="Gene3D" id="3.40.50.300">
    <property type="entry name" value="P-loop containing nucleotide triphosphate hydrolases"/>
    <property type="match status" value="3"/>
</dbReference>
<evidence type="ECO:0000259" key="9">
    <source>
        <dbReference type="PROSITE" id="PS51192"/>
    </source>
</evidence>
<feature type="compositionally biased region" description="Low complexity" evidence="8">
    <location>
        <begin position="186"/>
        <end position="202"/>
    </location>
</feature>
<dbReference type="SMART" id="SM00490">
    <property type="entry name" value="HELICc"/>
    <property type="match status" value="1"/>
</dbReference>
<proteinExistence type="predicted"/>
<dbReference type="PROSITE" id="PS51192">
    <property type="entry name" value="HELICASE_ATP_BIND_1"/>
    <property type="match status" value="1"/>
</dbReference>
<dbReference type="PANTHER" id="PTHR47964">
    <property type="entry name" value="ATP-DEPENDENT DNA HELICASE HOMOLOG RECG, CHLOROPLASTIC"/>
    <property type="match status" value="1"/>
</dbReference>
<dbReference type="Pfam" id="PF19833">
    <property type="entry name" value="RecG_dom3_C"/>
    <property type="match status" value="1"/>
</dbReference>
<dbReference type="AlphaFoldDB" id="A0A5M9ZMC4"/>
<dbReference type="GO" id="GO:0003677">
    <property type="term" value="F:DNA binding"/>
    <property type="evidence" value="ECO:0007669"/>
    <property type="project" value="UniProtKB-KW"/>
</dbReference>
<dbReference type="InterPro" id="IPR047112">
    <property type="entry name" value="RecG/Mfd"/>
</dbReference>
<keyword evidence="6" id="KW-0238">DNA-binding</keyword>
<dbReference type="InterPro" id="IPR001650">
    <property type="entry name" value="Helicase_C-like"/>
</dbReference>
<evidence type="ECO:0000313" key="11">
    <source>
        <dbReference type="EMBL" id="KAA8828453.1"/>
    </source>
</evidence>
<dbReference type="InterPro" id="IPR012340">
    <property type="entry name" value="NA-bd_OB-fold"/>
</dbReference>
<evidence type="ECO:0000256" key="4">
    <source>
        <dbReference type="ARBA" id="ARBA00022806"/>
    </source>
</evidence>
<reference evidence="11 12" key="1">
    <citation type="journal article" date="2019" name="Syst. Appl. Microbiol.">
        <title>Characterization of Bifidobacterium species in feaces of the Egyptian fruit bat: Description of B. vespertilionis sp. nov. and B. rousetti sp. nov.</title>
        <authorList>
            <person name="Modesto M."/>
            <person name="Satti M."/>
            <person name="Watanabe K."/>
            <person name="Puglisi E."/>
            <person name="Morelli L."/>
            <person name="Huang C.-H."/>
            <person name="Liou J.-S."/>
            <person name="Miyashita M."/>
            <person name="Tamura T."/>
            <person name="Saito S."/>
            <person name="Mori K."/>
            <person name="Huang L."/>
            <person name="Sciavilla P."/>
            <person name="Sandri C."/>
            <person name="Spiezio C."/>
            <person name="Vitali F."/>
            <person name="Cavalieri D."/>
            <person name="Perpetuini G."/>
            <person name="Tofalo R."/>
            <person name="Bonetti A."/>
            <person name="Arita M."/>
            <person name="Mattarelli P."/>
        </authorList>
    </citation>
    <scope>NUCLEOTIDE SEQUENCE [LARGE SCALE GENOMIC DNA]</scope>
    <source>
        <strain evidence="11 12">RST17</strain>
    </source>
</reference>
<gene>
    <name evidence="11" type="ORF">EMO91_04665</name>
</gene>
<evidence type="ECO:0000256" key="8">
    <source>
        <dbReference type="SAM" id="MobiDB-lite"/>
    </source>
</evidence>
<feature type="domain" description="Helicase ATP-binding" evidence="9">
    <location>
        <begin position="482"/>
        <end position="700"/>
    </location>
</feature>
<sequence>MSITMDTALAALITNKRRVSALKSLGVVTVGDALTYYPFRVTDPVPLRAIREAQIGQTMAFAATIRDLRVVPMNARRGYRLEATVDDADFARSRRVAGGLARLTFFSYRKSYVDWVSMRLRAGSVVVISGMPGEYMGQLQFTHPDILTVAPMMPSVAAGRAVSGVMAPGQDEFAVAEGLVPAAGPVAAGPAPDGGPVPAGLPTGQLPAQPNGQARRSVHESPSPALKYDADTVGEGLARVCRPRPVYHASSRISSEHIHETILNLLWMMGVRGSAAGPDSSESGLVAPSTEVIAIQPGESASAQTAVAGQAADSVAGSAAASSDAIPDILPEDIRVAKGLMHRAEAFLAIHDPSTKHRFDQAIETLRYEEAFVSQTSLVRARLHAHKSSAHPCPLNVVGAVAGAVGVGTAAGAVGLENAPVDSVDADAGSGAADGIGAGAAIRPANASSDTPALNLRDRFIASLPFTLTDGQRQVVDDIASDLARDWPMQRLLQGEVGSGKTVVALAAMLQAVGAGYQAVLVAPTQVLAEQHYETIRAMLARLRDSDAAVAAAAGAADVASAAGAAKTTGIADASGPRFDSGVTDTAGKSTGVPETTAVPVTLLTGGMKLAARRKALAEAASGTPGIIVATHAAFSKTFQAPHLALVVIDEQHRFGVEQRESLNAKSDDGTTPHLLVMTATPIPRTAAMTWFGDLDISWLTELPGGRKPIRTVVVNEADANTMGRMFAHIRARIDAEERAYIVCPRIDMEESGDGSAEGASHAGSEAGGTSARASRSSRGRGRAGEVGIEDPYETFDDNGETVARPPLHSVEEIAGRLKKLPQFAGIRFATLTGRDKDDVKTQVMADFANGATPVLVSTTVIEVGVDVKQASCIVIFDADRYGLSQLHQLRGRVGRGGTNSWAFLISRAEPGSTAEQRLEVIHHSLDGAEIAQADLEFRGAGDVLGDAQSGGKSSLKLLRVVKDADMIADARARAKRLLAADPDLAGEVQLAGAVLDFTRGNETFLTSS</sequence>
<dbReference type="PANTHER" id="PTHR47964:SF1">
    <property type="entry name" value="ATP-DEPENDENT DNA HELICASE HOMOLOG RECG, CHLOROPLASTIC"/>
    <property type="match status" value="1"/>
</dbReference>
<dbReference type="InterPro" id="IPR027417">
    <property type="entry name" value="P-loop_NTPase"/>
</dbReference>
<keyword evidence="2" id="KW-0227">DNA damage</keyword>
<keyword evidence="7" id="KW-0234">DNA repair</keyword>
<feature type="domain" description="Helicase C-terminal" evidence="10">
    <location>
        <begin position="788"/>
        <end position="937"/>
    </location>
</feature>
<feature type="region of interest" description="Disordered" evidence="8">
    <location>
        <begin position="751"/>
        <end position="804"/>
    </location>
</feature>
<evidence type="ECO:0000256" key="2">
    <source>
        <dbReference type="ARBA" id="ARBA00022763"/>
    </source>
</evidence>
<dbReference type="GO" id="GO:0006281">
    <property type="term" value="P:DNA repair"/>
    <property type="evidence" value="ECO:0007669"/>
    <property type="project" value="UniProtKB-KW"/>
</dbReference>
<feature type="compositionally biased region" description="Acidic residues" evidence="8">
    <location>
        <begin position="788"/>
        <end position="800"/>
    </location>
</feature>
<protein>
    <submittedName>
        <fullName evidence="11">ATP-dependent DNA helicase RecG</fullName>
    </submittedName>
</protein>
<dbReference type="SUPFAM" id="SSF52540">
    <property type="entry name" value="P-loop containing nucleoside triphosphate hydrolases"/>
    <property type="match status" value="2"/>
</dbReference>
<dbReference type="GO" id="GO:0005524">
    <property type="term" value="F:ATP binding"/>
    <property type="evidence" value="ECO:0007669"/>
    <property type="project" value="UniProtKB-KW"/>
</dbReference>
<dbReference type="Gene3D" id="2.40.50.140">
    <property type="entry name" value="Nucleic acid-binding proteins"/>
    <property type="match status" value="1"/>
</dbReference>
<dbReference type="Pfam" id="PF00271">
    <property type="entry name" value="Helicase_C"/>
    <property type="match status" value="1"/>
</dbReference>
<keyword evidence="1" id="KW-0547">Nucleotide-binding</keyword>
<dbReference type="Proteomes" id="UP000410049">
    <property type="component" value="Unassembled WGS sequence"/>
</dbReference>
<evidence type="ECO:0000259" key="10">
    <source>
        <dbReference type="PROSITE" id="PS51194"/>
    </source>
</evidence>
<evidence type="ECO:0000256" key="6">
    <source>
        <dbReference type="ARBA" id="ARBA00023125"/>
    </source>
</evidence>
<dbReference type="InterPro" id="IPR014001">
    <property type="entry name" value="Helicase_ATP-bd"/>
</dbReference>
<dbReference type="SMART" id="SM00487">
    <property type="entry name" value="DEXDc"/>
    <property type="match status" value="1"/>
</dbReference>
<organism evidence="11 12">
    <name type="scientific">Bifidobacterium myosotis</name>
    <dbReference type="NCBI Taxonomy" id="1630166"/>
    <lineage>
        <taxon>Bacteria</taxon>
        <taxon>Bacillati</taxon>
        <taxon>Actinomycetota</taxon>
        <taxon>Actinomycetes</taxon>
        <taxon>Bifidobacteriales</taxon>
        <taxon>Bifidobacteriaceae</taxon>
        <taxon>Bifidobacterium</taxon>
    </lineage>
</organism>
<dbReference type="Pfam" id="PF00270">
    <property type="entry name" value="DEAD"/>
    <property type="match status" value="2"/>
</dbReference>
<evidence type="ECO:0000256" key="1">
    <source>
        <dbReference type="ARBA" id="ARBA00022741"/>
    </source>
</evidence>
<dbReference type="CDD" id="cd04488">
    <property type="entry name" value="RecG_wedge_OBF"/>
    <property type="match status" value="1"/>
</dbReference>
<keyword evidence="4 11" id="KW-0347">Helicase</keyword>
<dbReference type="GO" id="GO:0016787">
    <property type="term" value="F:hydrolase activity"/>
    <property type="evidence" value="ECO:0007669"/>
    <property type="project" value="UniProtKB-KW"/>
</dbReference>
<feature type="region of interest" description="Disordered" evidence="8">
    <location>
        <begin position="186"/>
        <end position="228"/>
    </location>
</feature>
<dbReference type="SUPFAM" id="SSF50249">
    <property type="entry name" value="Nucleic acid-binding proteins"/>
    <property type="match status" value="1"/>
</dbReference>
<dbReference type="InterPro" id="IPR011545">
    <property type="entry name" value="DEAD/DEAH_box_helicase_dom"/>
</dbReference>
<feature type="compositionally biased region" description="Low complexity" evidence="8">
    <location>
        <begin position="754"/>
        <end position="775"/>
    </location>
</feature>
<evidence type="ECO:0000256" key="7">
    <source>
        <dbReference type="ARBA" id="ARBA00023204"/>
    </source>
</evidence>
<name>A0A5M9ZMC4_9BIFI</name>
<evidence type="ECO:0000256" key="3">
    <source>
        <dbReference type="ARBA" id="ARBA00022801"/>
    </source>
</evidence>
<keyword evidence="3" id="KW-0378">Hydrolase</keyword>
<comment type="caution">
    <text evidence="11">The sequence shown here is derived from an EMBL/GenBank/DDBJ whole genome shotgun (WGS) entry which is preliminary data.</text>
</comment>
<accession>A0A5M9ZMC4</accession>